<feature type="transmembrane region" description="Helical" evidence="1">
    <location>
        <begin position="57"/>
        <end position="79"/>
    </location>
</feature>
<keyword evidence="1" id="KW-0812">Transmembrane</keyword>
<dbReference type="EMBL" id="JBHSOJ010000031">
    <property type="protein sequence ID" value="MFC5631974.1"/>
    <property type="molecule type" value="Genomic_DNA"/>
</dbReference>
<protein>
    <submittedName>
        <fullName evidence="3">VanZ family protein</fullName>
    </submittedName>
</protein>
<proteinExistence type="predicted"/>
<dbReference type="Pfam" id="PF04892">
    <property type="entry name" value="VanZ"/>
    <property type="match status" value="1"/>
</dbReference>
<feature type="domain" description="VanZ-like" evidence="2">
    <location>
        <begin position="11"/>
        <end position="133"/>
    </location>
</feature>
<evidence type="ECO:0000256" key="1">
    <source>
        <dbReference type="SAM" id="Phobius"/>
    </source>
</evidence>
<feature type="transmembrane region" description="Helical" evidence="1">
    <location>
        <begin position="116"/>
        <end position="133"/>
    </location>
</feature>
<dbReference type="InterPro" id="IPR006976">
    <property type="entry name" value="VanZ-like"/>
</dbReference>
<dbReference type="Proteomes" id="UP001596110">
    <property type="component" value="Unassembled WGS sequence"/>
</dbReference>
<evidence type="ECO:0000259" key="2">
    <source>
        <dbReference type="Pfam" id="PF04892"/>
    </source>
</evidence>
<feature type="transmembrane region" description="Helical" evidence="1">
    <location>
        <begin position="12"/>
        <end position="37"/>
    </location>
</feature>
<evidence type="ECO:0000313" key="3">
    <source>
        <dbReference type="EMBL" id="MFC5631974.1"/>
    </source>
</evidence>
<feature type="transmembrane region" description="Helical" evidence="1">
    <location>
        <begin position="145"/>
        <end position="166"/>
    </location>
</feature>
<dbReference type="RefSeq" id="WP_156805612.1">
    <property type="nucleotide sequence ID" value="NZ_JBHSOJ010000031.1"/>
</dbReference>
<organism evidence="3 4">
    <name type="scientific">Streptococcus caledonicus</name>
    <dbReference type="NCBI Taxonomy" id="2614158"/>
    <lineage>
        <taxon>Bacteria</taxon>
        <taxon>Bacillati</taxon>
        <taxon>Bacillota</taxon>
        <taxon>Bacilli</taxon>
        <taxon>Lactobacillales</taxon>
        <taxon>Streptococcaceae</taxon>
        <taxon>Streptococcus</taxon>
    </lineage>
</organism>
<comment type="caution">
    <text evidence="3">The sequence shown here is derived from an EMBL/GenBank/DDBJ whole genome shotgun (WGS) entry which is preliminary data.</text>
</comment>
<name>A0ABW0UI28_9STRE</name>
<reference evidence="4" key="1">
    <citation type="journal article" date="2019" name="Int. J. Syst. Evol. Microbiol.">
        <title>The Global Catalogue of Microorganisms (GCM) 10K type strain sequencing project: providing services to taxonomists for standard genome sequencing and annotation.</title>
        <authorList>
            <consortium name="The Broad Institute Genomics Platform"/>
            <consortium name="The Broad Institute Genome Sequencing Center for Infectious Disease"/>
            <person name="Wu L."/>
            <person name="Ma J."/>
        </authorList>
    </citation>
    <scope>NUCLEOTIDE SEQUENCE [LARGE SCALE GENOMIC DNA]</scope>
    <source>
        <strain evidence="4">DT43</strain>
    </source>
</reference>
<sequence length="168" mass="19287">MTNRKFTKSIFILYLILLTWEILLKFETDLSYVSFFYGPRIVNCIPFAQLLVVNGEIVFTELLFNVIAFTPFGSCFPLIWKEFGIWKVIGLGFMMSLSYEMLQYILTIGMADVTDLLMNTLGVVVGIGILILMRKCFPNHVQLVVNCTGLLFDCLVLFLFIMLFFLTS</sequence>
<dbReference type="PANTHER" id="PTHR36834:SF2">
    <property type="entry name" value="MEMBRANE PROTEIN"/>
    <property type="match status" value="1"/>
</dbReference>
<keyword evidence="4" id="KW-1185">Reference proteome</keyword>
<feature type="transmembrane region" description="Helical" evidence="1">
    <location>
        <begin position="91"/>
        <end position="110"/>
    </location>
</feature>
<evidence type="ECO:0000313" key="4">
    <source>
        <dbReference type="Proteomes" id="UP001596110"/>
    </source>
</evidence>
<keyword evidence="1" id="KW-1133">Transmembrane helix</keyword>
<dbReference type="PANTHER" id="PTHR36834">
    <property type="entry name" value="MEMBRANE PROTEIN-RELATED"/>
    <property type="match status" value="1"/>
</dbReference>
<keyword evidence="1" id="KW-0472">Membrane</keyword>
<accession>A0ABW0UI28</accession>
<gene>
    <name evidence="3" type="ORF">ACFPQ3_10565</name>
</gene>
<dbReference type="InterPro" id="IPR053150">
    <property type="entry name" value="Teicoplanin_resist-assoc"/>
</dbReference>